<proteinExistence type="predicted"/>
<evidence type="ECO:0000313" key="1">
    <source>
        <dbReference type="EMBL" id="TXD41279.1"/>
    </source>
</evidence>
<dbReference type="OrthoDB" id="5510301at2"/>
<organism evidence="1 2">
    <name type="scientific">Lujinxingia vulgaris</name>
    <dbReference type="NCBI Taxonomy" id="2600176"/>
    <lineage>
        <taxon>Bacteria</taxon>
        <taxon>Deltaproteobacteria</taxon>
        <taxon>Bradymonadales</taxon>
        <taxon>Lujinxingiaceae</taxon>
        <taxon>Lujinxingia</taxon>
    </lineage>
</organism>
<dbReference type="AlphaFoldDB" id="A0A5C6XR41"/>
<sequence length="351" mass="39350">MPALSDREVINSIQTNLARLLGVEVDDIHVFFESPDLQASQHGPAIIAEAAGFRFDIIWKTSASLPSVASGIDHLKRMAYLLPMDVIPLLVVPYMTSTGAQRCEDERIPWLDLSGNAHIIAPKLRLHVEGKSNQFTRRGRPPNVFAPKSSRITRHVLRFPERTFLQKEIAEATGLSEGYTSRVVSRLESLRLLHRDEAGAVGASDPALLLDSWLENYRFDKHRIRRGTVAARSGPELMERVAEIFHARKIDYALTGLSGAWLVDGFANFRTATFYLRAPLGADDEKALRFHEGQRGANLWLVTPNDEGVFQGAKTRNGFEHVHPIQMVLDLKDHPERSAEAAEHLRQTLFP</sequence>
<dbReference type="RefSeq" id="WP_146973262.1">
    <property type="nucleotide sequence ID" value="NZ_VOSL01000020.1"/>
</dbReference>
<evidence type="ECO:0000313" key="2">
    <source>
        <dbReference type="Proteomes" id="UP000321046"/>
    </source>
</evidence>
<gene>
    <name evidence="1" type="ORF">FRC96_04655</name>
</gene>
<dbReference type="EMBL" id="VOSL01000020">
    <property type="protein sequence ID" value="TXD41279.1"/>
    <property type="molecule type" value="Genomic_DNA"/>
</dbReference>
<reference evidence="1 2" key="1">
    <citation type="submission" date="2019-08" db="EMBL/GenBank/DDBJ databases">
        <title>Bradymonadales sp. TMQ2.</title>
        <authorList>
            <person name="Liang Q."/>
        </authorList>
    </citation>
    <scope>NUCLEOTIDE SEQUENCE [LARGE SCALE GENOMIC DNA]</scope>
    <source>
        <strain evidence="1 2">TMQ2</strain>
    </source>
</reference>
<accession>A0A5C6XR41</accession>
<dbReference type="Proteomes" id="UP000321046">
    <property type="component" value="Unassembled WGS sequence"/>
</dbReference>
<comment type="caution">
    <text evidence="1">The sequence shown here is derived from an EMBL/GenBank/DDBJ whole genome shotgun (WGS) entry which is preliminary data.</text>
</comment>
<protein>
    <recommendedName>
        <fullName evidence="3">HTH crp-type domain-containing protein</fullName>
    </recommendedName>
</protein>
<evidence type="ECO:0008006" key="3">
    <source>
        <dbReference type="Google" id="ProtNLM"/>
    </source>
</evidence>
<name>A0A5C6XR41_9DELT</name>